<dbReference type="InterPro" id="IPR036388">
    <property type="entry name" value="WH-like_DNA-bd_sf"/>
</dbReference>
<dbReference type="InterPro" id="IPR036866">
    <property type="entry name" value="RibonucZ/Hydroxyglut_hydro"/>
</dbReference>
<organism evidence="2 3">
    <name type="scientific">Nocardioides kongjuensis</name>
    <dbReference type="NCBI Taxonomy" id="349522"/>
    <lineage>
        <taxon>Bacteria</taxon>
        <taxon>Bacillati</taxon>
        <taxon>Actinomycetota</taxon>
        <taxon>Actinomycetes</taxon>
        <taxon>Propionibacteriales</taxon>
        <taxon>Nocardioidaceae</taxon>
        <taxon>Nocardioides</taxon>
    </lineage>
</organism>
<dbReference type="RefSeq" id="WP_343052531.1">
    <property type="nucleotide sequence ID" value="NZ_BAABEF010000001.1"/>
</dbReference>
<evidence type="ECO:0000313" key="3">
    <source>
        <dbReference type="Proteomes" id="UP000582231"/>
    </source>
</evidence>
<gene>
    <name evidence="2" type="ORF">BJ958_000434</name>
</gene>
<feature type="domain" description="Metallo-beta-lactamase" evidence="1">
    <location>
        <begin position="34"/>
        <end position="248"/>
    </location>
</feature>
<dbReference type="PANTHER" id="PTHR23131">
    <property type="entry name" value="ENDORIBONUCLEASE LACTB2"/>
    <property type="match status" value="1"/>
</dbReference>
<dbReference type="SMART" id="SM00849">
    <property type="entry name" value="Lactamase_B"/>
    <property type="match status" value="1"/>
</dbReference>
<proteinExistence type="predicted"/>
<dbReference type="Gene3D" id="1.10.10.10">
    <property type="entry name" value="Winged helix-like DNA-binding domain superfamily/Winged helix DNA-binding domain"/>
    <property type="match status" value="1"/>
</dbReference>
<dbReference type="Pfam" id="PF00753">
    <property type="entry name" value="Lactamase_B"/>
    <property type="match status" value="1"/>
</dbReference>
<protein>
    <submittedName>
        <fullName evidence="2">Glyoxylase-like metal-dependent hydrolase (Beta-lactamase superfamily II)</fullName>
    </submittedName>
</protein>
<dbReference type="PANTHER" id="PTHR23131:SF4">
    <property type="entry name" value="METALLO-BETA-LACTAMASE SUPERFAMILY POTEIN"/>
    <property type="match status" value="1"/>
</dbReference>
<dbReference type="GO" id="GO:0016787">
    <property type="term" value="F:hydrolase activity"/>
    <property type="evidence" value="ECO:0007669"/>
    <property type="project" value="UniProtKB-KW"/>
</dbReference>
<name>A0A852RDQ4_9ACTN</name>
<dbReference type="Gene3D" id="3.60.15.10">
    <property type="entry name" value="Ribonuclease Z/Hydroxyacylglutathione hydrolase-like"/>
    <property type="match status" value="1"/>
</dbReference>
<keyword evidence="2" id="KW-0378">Hydrolase</keyword>
<dbReference type="InterPro" id="IPR001279">
    <property type="entry name" value="Metallo-B-lactamas"/>
</dbReference>
<dbReference type="Proteomes" id="UP000582231">
    <property type="component" value="Unassembled WGS sequence"/>
</dbReference>
<evidence type="ECO:0000259" key="1">
    <source>
        <dbReference type="SMART" id="SM00849"/>
    </source>
</evidence>
<dbReference type="InterPro" id="IPR050662">
    <property type="entry name" value="Sec-metab_biosynth-thioest"/>
</dbReference>
<evidence type="ECO:0000313" key="2">
    <source>
        <dbReference type="EMBL" id="NYD28888.1"/>
    </source>
</evidence>
<comment type="caution">
    <text evidence="2">The sequence shown here is derived from an EMBL/GenBank/DDBJ whole genome shotgun (WGS) entry which is preliminary data.</text>
</comment>
<keyword evidence="3" id="KW-1185">Reference proteome</keyword>
<dbReference type="AlphaFoldDB" id="A0A852RDQ4"/>
<reference evidence="2 3" key="1">
    <citation type="submission" date="2020-07" db="EMBL/GenBank/DDBJ databases">
        <title>Sequencing the genomes of 1000 actinobacteria strains.</title>
        <authorList>
            <person name="Klenk H.-P."/>
        </authorList>
    </citation>
    <scope>NUCLEOTIDE SEQUENCE [LARGE SCALE GENOMIC DNA]</scope>
    <source>
        <strain evidence="2 3">DSM 19082</strain>
    </source>
</reference>
<accession>A0A852RDQ4</accession>
<dbReference type="SUPFAM" id="SSF56281">
    <property type="entry name" value="Metallo-hydrolase/oxidoreductase"/>
    <property type="match status" value="1"/>
</dbReference>
<dbReference type="EMBL" id="JACCBF010000001">
    <property type="protein sequence ID" value="NYD28888.1"/>
    <property type="molecule type" value="Genomic_DNA"/>
</dbReference>
<sequence length="341" mass="37134">MSTPPPWWQAPACHEVADGVHRIVLSMPNDGLRAVNVYAVELGAGRDLALVDGGWAVPSAFAELTAGLATIGRAPADVRDVYVTHIHRDHYTFAVRLRERHGTRVHLGRPEQPGLHGVQRLGSNVPTTSLHQLRRSGAARLADDVLAATIREPFDAADWADPDHWLDPGPIEVGHRTLEAVATPGHTKGHLVFHDAEQRLLFSGDHVLPTITPSIGFELGDWDLPLGHYLRSLESLLARPDAILLPAHGLPGGSVHQRVRVLLDHHDDRLAQTRAAVAAAPRQSAAAVAARLSWTRRAVPLAHLDQFNQMVAICETIAHLDLLAERGEVDAETRSGVDLFR</sequence>